<evidence type="ECO:0000313" key="1">
    <source>
        <dbReference type="EMBL" id="OOK73844.1"/>
    </source>
</evidence>
<evidence type="ECO:0000313" key="2">
    <source>
        <dbReference type="EMBL" id="OOK77457.1"/>
    </source>
</evidence>
<gene>
    <name evidence="2" type="ORF">BZL29_3883</name>
    <name evidence="1" type="ORF">BZL30_4881</name>
</gene>
<protein>
    <submittedName>
        <fullName evidence="1">Uncharacterized protein</fullName>
    </submittedName>
</protein>
<name>A0A1V3X3J5_MYCKA</name>
<dbReference type="Proteomes" id="UP000189229">
    <property type="component" value="Unassembled WGS sequence"/>
</dbReference>
<organism evidence="1 4">
    <name type="scientific">Mycobacterium kansasii</name>
    <dbReference type="NCBI Taxonomy" id="1768"/>
    <lineage>
        <taxon>Bacteria</taxon>
        <taxon>Bacillati</taxon>
        <taxon>Actinomycetota</taxon>
        <taxon>Actinomycetes</taxon>
        <taxon>Mycobacteriales</taxon>
        <taxon>Mycobacteriaceae</taxon>
        <taxon>Mycobacterium</taxon>
    </lineage>
</organism>
<sequence length="48" mass="4966">MPVDSDIDAATKAAAVADLMRGFAMRVMSGISAAVAKALPPRKTYEIG</sequence>
<evidence type="ECO:0000313" key="4">
    <source>
        <dbReference type="Proteomes" id="UP000189229"/>
    </source>
</evidence>
<dbReference type="EMBL" id="MVBN01000003">
    <property type="protein sequence ID" value="OOK77457.1"/>
    <property type="molecule type" value="Genomic_DNA"/>
</dbReference>
<comment type="caution">
    <text evidence="1">The sequence shown here is derived from an EMBL/GenBank/DDBJ whole genome shotgun (WGS) entry which is preliminary data.</text>
</comment>
<reference evidence="3 4" key="1">
    <citation type="submission" date="2017-02" db="EMBL/GenBank/DDBJ databases">
        <title>Complete genome sequences of Mycobacterium kansasii strains isolated from rhesus macaques.</title>
        <authorList>
            <person name="Panda A."/>
            <person name="Nagaraj S."/>
            <person name="Zhao X."/>
            <person name="Tettelin H."/>
            <person name="Detolla L.J."/>
        </authorList>
    </citation>
    <scope>NUCLEOTIDE SEQUENCE [LARGE SCALE GENOMIC DNA]</scope>
    <source>
        <strain evidence="2 3">11-3469</strain>
        <strain evidence="1 4">11-3813</strain>
    </source>
</reference>
<accession>A0A1V3X3J5</accession>
<proteinExistence type="predicted"/>
<dbReference type="AlphaFoldDB" id="A0A1V3X3J5"/>
<dbReference type="EMBL" id="MVBM01000004">
    <property type="protein sequence ID" value="OOK73844.1"/>
    <property type="molecule type" value="Genomic_DNA"/>
</dbReference>
<evidence type="ECO:0000313" key="3">
    <source>
        <dbReference type="Proteomes" id="UP000188532"/>
    </source>
</evidence>
<dbReference type="Proteomes" id="UP000188532">
    <property type="component" value="Unassembled WGS sequence"/>
</dbReference>